<reference evidence="1 2" key="1">
    <citation type="submission" date="2018-07" db="EMBL/GenBank/DDBJ databases">
        <title>Genomic Encyclopedia of Type Strains, Phase IV (KMG-IV): sequencing the most valuable type-strain genomes for metagenomic binning, comparative biology and taxonomic classification.</title>
        <authorList>
            <person name="Goeker M."/>
        </authorList>
    </citation>
    <scope>NUCLEOTIDE SEQUENCE [LARGE SCALE GENOMIC DNA]</scope>
    <source>
        <strain evidence="1 2">DSM 27696</strain>
    </source>
</reference>
<dbReference type="Pfam" id="PF08761">
    <property type="entry name" value="dUTPase_2"/>
    <property type="match status" value="1"/>
</dbReference>
<dbReference type="RefSeq" id="WP_114353297.1">
    <property type="nucleotide sequence ID" value="NZ_QPJJ01000009.1"/>
</dbReference>
<sequence length="161" mass="18669">MNWNELFKMQAKLDLYIAETHQLENEDVFDKKILALLVEIGELANETRCFKFWSLKPASEDEVIAEEYVDGVHFILSLGLDLGIQEMQIEVENHDKDLTGLFHSVFDLVLELKHQKSKVKYKDLFHTYLQLGAALGLSSLDIQNAYINKNEINYERQNSGY</sequence>
<comment type="caution">
    <text evidence="1">The sequence shown here is derived from an EMBL/GenBank/DDBJ whole genome shotgun (WGS) entry which is preliminary data.</text>
</comment>
<dbReference type="Proteomes" id="UP000252585">
    <property type="component" value="Unassembled WGS sequence"/>
</dbReference>
<protein>
    <submittedName>
        <fullName evidence="1">Dimeric dUTPase (All-alpha-NTP-PPase superfamily)</fullName>
    </submittedName>
</protein>
<dbReference type="OrthoDB" id="5506143at2"/>
<organism evidence="1 2">
    <name type="scientific">Saliterribacillus persicus</name>
    <dbReference type="NCBI Taxonomy" id="930114"/>
    <lineage>
        <taxon>Bacteria</taxon>
        <taxon>Bacillati</taxon>
        <taxon>Bacillota</taxon>
        <taxon>Bacilli</taxon>
        <taxon>Bacillales</taxon>
        <taxon>Bacillaceae</taxon>
        <taxon>Saliterribacillus</taxon>
    </lineage>
</organism>
<dbReference type="InterPro" id="IPR016947">
    <property type="entry name" value="UCP030140"/>
</dbReference>
<dbReference type="CDD" id="cd11527">
    <property type="entry name" value="NTP-PPase_dUTPase"/>
    <property type="match status" value="1"/>
</dbReference>
<dbReference type="Gene3D" id="1.10.4010.10">
    <property type="entry name" value="Type II deoxyuridine triphosphatase"/>
    <property type="match status" value="1"/>
</dbReference>
<evidence type="ECO:0000313" key="1">
    <source>
        <dbReference type="EMBL" id="RCW66341.1"/>
    </source>
</evidence>
<dbReference type="InterPro" id="IPR014871">
    <property type="entry name" value="dUTPase/dCTP_pyrophosphatase"/>
</dbReference>
<keyword evidence="2" id="KW-1185">Reference proteome</keyword>
<accession>A0A368XED5</accession>
<gene>
    <name evidence="1" type="ORF">DFR57_10957</name>
</gene>
<proteinExistence type="predicted"/>
<name>A0A368XED5_9BACI</name>
<evidence type="ECO:0000313" key="2">
    <source>
        <dbReference type="Proteomes" id="UP000252585"/>
    </source>
</evidence>
<dbReference type="PIRSF" id="PIRSF030140">
    <property type="entry name" value="UCP030140"/>
    <property type="match status" value="1"/>
</dbReference>
<dbReference type="SUPFAM" id="SSF101386">
    <property type="entry name" value="all-alpha NTP pyrophosphatases"/>
    <property type="match status" value="1"/>
</dbReference>
<dbReference type="AlphaFoldDB" id="A0A368XED5"/>
<dbReference type="EMBL" id="QPJJ01000009">
    <property type="protein sequence ID" value="RCW66341.1"/>
    <property type="molecule type" value="Genomic_DNA"/>
</dbReference>